<dbReference type="RefSeq" id="XP_018331949.2">
    <property type="nucleotide sequence ID" value="XM_018476447.2"/>
</dbReference>
<dbReference type="InterPro" id="IPR006578">
    <property type="entry name" value="MADF-dom"/>
</dbReference>
<dbReference type="PROSITE" id="PS51029">
    <property type="entry name" value="MADF"/>
    <property type="match status" value="1"/>
</dbReference>
<evidence type="ECO:0000313" key="6">
    <source>
        <dbReference type="RefSeq" id="XP_018331949.2"/>
    </source>
</evidence>
<dbReference type="STRING" id="224129.A0A1W4X7D2"/>
<dbReference type="GO" id="GO:0003677">
    <property type="term" value="F:DNA binding"/>
    <property type="evidence" value="ECO:0007669"/>
    <property type="project" value="InterPro"/>
</dbReference>
<dbReference type="Proteomes" id="UP000192223">
    <property type="component" value="Unplaced"/>
</dbReference>
<sequence length="218" mass="25457">MDNDSKIEAIRLVQAIEKHPVLYDNNVQKYSGRIGQKDAWNKVALETKNTPSTCKEKWQGIRSTLVRYLKSNSKKNFYLLEHLQFLIPFIKFRSNEGYTYFMNESSPEVNSTQLNSDLLSSTNVNYPKEMEFGESDSEKSNQQKTVSSKPKRKHQDLSIFDDEEDDSDVLFFKSVWADVKKMNRNQKLQFRISVLNSMEKILCYSEPSSSSHKRKNFP</sequence>
<feature type="compositionally biased region" description="Basic and acidic residues" evidence="2">
    <location>
        <begin position="131"/>
        <end position="141"/>
    </location>
</feature>
<dbReference type="KEGG" id="apln:108741597"/>
<feature type="region of interest" description="Disordered" evidence="2">
    <location>
        <begin position="131"/>
        <end position="158"/>
    </location>
</feature>
<dbReference type="GO" id="GO:0005667">
    <property type="term" value="C:transcription regulator complex"/>
    <property type="evidence" value="ECO:0007669"/>
    <property type="project" value="TreeGrafter"/>
</dbReference>
<dbReference type="PANTHER" id="PTHR12243">
    <property type="entry name" value="MADF DOMAIN TRANSCRIPTION FACTOR"/>
    <property type="match status" value="1"/>
</dbReference>
<evidence type="ECO:0000313" key="5">
    <source>
        <dbReference type="Proteomes" id="UP000192223"/>
    </source>
</evidence>
<dbReference type="InterPro" id="IPR039353">
    <property type="entry name" value="TF_Adf1"/>
</dbReference>
<dbReference type="FunCoup" id="A0A1W4X7D2">
    <property type="interactions" value="22"/>
</dbReference>
<dbReference type="GO" id="GO:0006357">
    <property type="term" value="P:regulation of transcription by RNA polymerase II"/>
    <property type="evidence" value="ECO:0007669"/>
    <property type="project" value="TreeGrafter"/>
</dbReference>
<reference evidence="6" key="1">
    <citation type="submission" date="2025-08" db="UniProtKB">
        <authorList>
            <consortium name="RefSeq"/>
        </authorList>
    </citation>
    <scope>IDENTIFICATION</scope>
    <source>
        <tissue evidence="6">Entire body</tissue>
    </source>
</reference>
<dbReference type="InParanoid" id="A0A1W4X7D2"/>
<dbReference type="GeneID" id="108741597"/>
<keyword evidence="5" id="KW-1185">Reference proteome</keyword>
<dbReference type="AlphaFoldDB" id="A0A1W4X7D2"/>
<protein>
    <submittedName>
        <fullName evidence="6">Uncharacterized protein LOC108741597</fullName>
    </submittedName>
</protein>
<dbReference type="SMART" id="SM00595">
    <property type="entry name" value="MADF"/>
    <property type="match status" value="1"/>
</dbReference>
<feature type="domain" description="MADF" evidence="3">
    <location>
        <begin position="11"/>
        <end position="91"/>
    </location>
</feature>
<dbReference type="PROSITE" id="PS51031">
    <property type="entry name" value="BESS"/>
    <property type="match status" value="1"/>
</dbReference>
<dbReference type="Pfam" id="PF10545">
    <property type="entry name" value="MADF_DNA_bdg"/>
    <property type="match status" value="1"/>
</dbReference>
<organism evidence="5 6">
    <name type="scientific">Agrilus planipennis</name>
    <name type="common">Emerald ash borer</name>
    <name type="synonym">Agrilus marcopoli</name>
    <dbReference type="NCBI Taxonomy" id="224129"/>
    <lineage>
        <taxon>Eukaryota</taxon>
        <taxon>Metazoa</taxon>
        <taxon>Ecdysozoa</taxon>
        <taxon>Arthropoda</taxon>
        <taxon>Hexapoda</taxon>
        <taxon>Insecta</taxon>
        <taxon>Pterygota</taxon>
        <taxon>Neoptera</taxon>
        <taxon>Endopterygota</taxon>
        <taxon>Coleoptera</taxon>
        <taxon>Polyphaga</taxon>
        <taxon>Elateriformia</taxon>
        <taxon>Buprestoidea</taxon>
        <taxon>Buprestidae</taxon>
        <taxon>Agrilinae</taxon>
        <taxon>Agrilus</taxon>
    </lineage>
</organism>
<evidence type="ECO:0000259" key="3">
    <source>
        <dbReference type="PROSITE" id="PS51029"/>
    </source>
</evidence>
<dbReference type="InterPro" id="IPR004210">
    <property type="entry name" value="BESS_motif"/>
</dbReference>
<feature type="domain" description="BESS" evidence="4">
    <location>
        <begin position="165"/>
        <end position="204"/>
    </location>
</feature>
<dbReference type="GO" id="GO:0005634">
    <property type="term" value="C:nucleus"/>
    <property type="evidence" value="ECO:0007669"/>
    <property type="project" value="UniProtKB-SubCell"/>
</dbReference>
<comment type="subcellular location">
    <subcellularLocation>
        <location evidence="1">Nucleus</location>
    </subcellularLocation>
</comment>
<proteinExistence type="predicted"/>
<dbReference type="OrthoDB" id="8038273at2759"/>
<dbReference type="PANTHER" id="PTHR12243:SF60">
    <property type="entry name" value="SI:CH211-15D5.12-RELATED"/>
    <property type="match status" value="1"/>
</dbReference>
<gene>
    <name evidence="6" type="primary">LOC108741597</name>
</gene>
<evidence type="ECO:0000256" key="2">
    <source>
        <dbReference type="SAM" id="MobiDB-lite"/>
    </source>
</evidence>
<evidence type="ECO:0000259" key="4">
    <source>
        <dbReference type="PROSITE" id="PS51031"/>
    </source>
</evidence>
<evidence type="ECO:0000256" key="1">
    <source>
        <dbReference type="PROSITE-ProRule" id="PRU00371"/>
    </source>
</evidence>
<accession>A0A1W4X7D2</accession>
<keyword evidence="1" id="KW-0539">Nucleus</keyword>
<name>A0A1W4X7D2_AGRPL</name>
<dbReference type="Pfam" id="PF02944">
    <property type="entry name" value="BESS"/>
    <property type="match status" value="1"/>
</dbReference>